<evidence type="ECO:0000313" key="2">
    <source>
        <dbReference type="Proteomes" id="UP001170023"/>
    </source>
</evidence>
<evidence type="ECO:0000313" key="1">
    <source>
        <dbReference type="EMBL" id="MDO6358209.1"/>
    </source>
</evidence>
<sequence length="72" mass="8448">MMNERIDIPAELYEDEVVCFFADRYHTSTENVVRCFLVQDGICPEQENEPITFRLEDNEMEIMRGLTYGGHS</sequence>
<dbReference type="AlphaFoldDB" id="A0AAW7WMI2"/>
<proteinExistence type="predicted"/>
<organism evidence="1 2">
    <name type="scientific">Bacteroides caccae</name>
    <dbReference type="NCBI Taxonomy" id="47678"/>
    <lineage>
        <taxon>Bacteria</taxon>
        <taxon>Pseudomonadati</taxon>
        <taxon>Bacteroidota</taxon>
        <taxon>Bacteroidia</taxon>
        <taxon>Bacteroidales</taxon>
        <taxon>Bacteroidaceae</taxon>
        <taxon>Bacteroides</taxon>
    </lineage>
</organism>
<name>A0AAW7WMI2_9BACE</name>
<reference evidence="1" key="1">
    <citation type="submission" date="2023-07" db="EMBL/GenBank/DDBJ databases">
        <title>Whole Genome Sequencing of Colonoscopy isolates.</title>
        <authorList>
            <person name="Surve S.V."/>
            <person name="Valls R.A."/>
            <person name="Barrak K.E."/>
            <person name="Gardner T.B."/>
            <person name="O'Toole G.A."/>
        </authorList>
    </citation>
    <scope>NUCLEOTIDE SEQUENCE</scope>
    <source>
        <strain evidence="1">GP0119</strain>
    </source>
</reference>
<protein>
    <submittedName>
        <fullName evidence="1">Uncharacterized protein</fullName>
    </submittedName>
</protein>
<accession>A0AAW7WMI2</accession>
<gene>
    <name evidence="1" type="ORF">Q4469_10985</name>
</gene>
<dbReference type="EMBL" id="JAUONL010000008">
    <property type="protein sequence ID" value="MDO6358209.1"/>
    <property type="molecule type" value="Genomic_DNA"/>
</dbReference>
<dbReference type="Proteomes" id="UP001170023">
    <property type="component" value="Unassembled WGS sequence"/>
</dbReference>
<dbReference type="RefSeq" id="WP_224241846.1">
    <property type="nucleotide sequence ID" value="NZ_CP081920.1"/>
</dbReference>
<comment type="caution">
    <text evidence="1">The sequence shown here is derived from an EMBL/GenBank/DDBJ whole genome shotgun (WGS) entry which is preliminary data.</text>
</comment>